<dbReference type="Gene3D" id="3.10.310.10">
    <property type="entry name" value="Diaminopimelate Epimerase, Chain A, domain 1"/>
    <property type="match status" value="2"/>
</dbReference>
<dbReference type="AlphaFoldDB" id="A0A7Y7IEA3"/>
<dbReference type="RefSeq" id="WP_176633462.1">
    <property type="nucleotide sequence ID" value="NZ_JAAMFM010000002.1"/>
</dbReference>
<accession>A0A7Y7IEA3</accession>
<evidence type="ECO:0000313" key="3">
    <source>
        <dbReference type="EMBL" id="NVM93733.1"/>
    </source>
</evidence>
<proteinExistence type="inferred from homology"/>
<evidence type="ECO:0000256" key="1">
    <source>
        <dbReference type="ARBA" id="ARBA00007673"/>
    </source>
</evidence>
<comment type="caution">
    <text evidence="3">The sequence shown here is derived from an EMBL/GenBank/DDBJ whole genome shotgun (WGS) entry which is preliminary data.</text>
</comment>
<comment type="similarity">
    <text evidence="1">Belongs to the PrpF family.</text>
</comment>
<sequence length="381" mass="38762">MRIPATLVRGGTSKCWLFNSHDVPASKDQIESLLIDAFNAADPRQIDGVGGATSTTSKAAVVSQGAERGVDVDYLFAQVGIGDSRVEWGSNCGNCATAIALYAVSHGLVQTANGTTVVRMRNLNTGARLEADVDTPGGTLPAFGDARVPGTLATGVPVTLAFLDAGGGTTGAILPTGRAQEQLNVEGRQFTVSMIDAGAPMVLVEAASLGLTGSESLAEMSQHVPLLTSIRSAAAVQMGLREADSPVDHSVPKVGVVGAARDYITAGGKSVAATEYDVAIRTLSMHAPHPAIGLTSAVGVTTAAITPGTVVHAAIAGNLQPDSDGARLLRIGTAAGPIDTTIVSDLATGSTRIGLQRAARIISESILFTREFTLEAAAISA</sequence>
<name>A0A7Y7IEA3_9MICC</name>
<dbReference type="EMBL" id="JAAMFM010000002">
    <property type="protein sequence ID" value="NVM93733.1"/>
    <property type="molecule type" value="Genomic_DNA"/>
</dbReference>
<dbReference type="InterPro" id="IPR007400">
    <property type="entry name" value="PrpF-like"/>
</dbReference>
<evidence type="ECO:0000256" key="2">
    <source>
        <dbReference type="ARBA" id="ARBA00023235"/>
    </source>
</evidence>
<reference evidence="3 4" key="1">
    <citation type="submission" date="2020-02" db="EMBL/GenBank/DDBJ databases">
        <title>Genome sequence of strain AETb3-4.</title>
        <authorList>
            <person name="Gao J."/>
            <person name="Zhang X."/>
        </authorList>
    </citation>
    <scope>NUCLEOTIDE SEQUENCE [LARGE SCALE GENOMIC DNA]</scope>
    <source>
        <strain evidence="3 4">AETb3-4</strain>
    </source>
</reference>
<keyword evidence="2" id="KW-0413">Isomerase</keyword>
<evidence type="ECO:0000313" key="4">
    <source>
        <dbReference type="Proteomes" id="UP000543556"/>
    </source>
</evidence>
<dbReference type="PANTHER" id="PTHR43709:SF2">
    <property type="entry name" value="DUF453 DOMAIN PROTEIN (AFU_ORTHOLOGUE AFUA_6G00360)"/>
    <property type="match status" value="1"/>
</dbReference>
<dbReference type="Proteomes" id="UP000543556">
    <property type="component" value="Unassembled WGS sequence"/>
</dbReference>
<gene>
    <name evidence="3" type="ORF">G6034_02180</name>
</gene>
<keyword evidence="4" id="KW-1185">Reference proteome</keyword>
<organism evidence="3 4">
    <name type="scientific">Arthrobacter wenxiniae</name>
    <dbReference type="NCBI Taxonomy" id="2713570"/>
    <lineage>
        <taxon>Bacteria</taxon>
        <taxon>Bacillati</taxon>
        <taxon>Actinomycetota</taxon>
        <taxon>Actinomycetes</taxon>
        <taxon>Micrococcales</taxon>
        <taxon>Micrococcaceae</taxon>
        <taxon>Arthrobacter</taxon>
    </lineage>
</organism>
<protein>
    <submittedName>
        <fullName evidence="3">PrpF, AcnD-accessory</fullName>
    </submittedName>
</protein>
<dbReference type="GO" id="GO:0016853">
    <property type="term" value="F:isomerase activity"/>
    <property type="evidence" value="ECO:0007669"/>
    <property type="project" value="UniProtKB-KW"/>
</dbReference>
<dbReference type="Pfam" id="PF04303">
    <property type="entry name" value="PrpF"/>
    <property type="match status" value="1"/>
</dbReference>
<dbReference type="PANTHER" id="PTHR43709">
    <property type="entry name" value="ACONITATE ISOMERASE-RELATED"/>
    <property type="match status" value="1"/>
</dbReference>
<dbReference type="SUPFAM" id="SSF54506">
    <property type="entry name" value="Diaminopimelate epimerase-like"/>
    <property type="match status" value="2"/>
</dbReference>